<name>F8Q7C7_SERL3</name>
<dbReference type="PANTHER" id="PTHR21389">
    <property type="entry name" value="P53 INDUCED PROTEIN"/>
    <property type="match status" value="1"/>
</dbReference>
<evidence type="ECO:0000256" key="4">
    <source>
        <dbReference type="ARBA" id="ARBA00023136"/>
    </source>
</evidence>
<keyword evidence="4 6" id="KW-0472">Membrane</keyword>
<feature type="transmembrane region" description="Helical" evidence="6">
    <location>
        <begin position="176"/>
        <end position="195"/>
    </location>
</feature>
<evidence type="ECO:0000256" key="5">
    <source>
        <dbReference type="SAM" id="MobiDB-lite"/>
    </source>
</evidence>
<dbReference type="GO" id="GO:0005783">
    <property type="term" value="C:endoplasmic reticulum"/>
    <property type="evidence" value="ECO:0007669"/>
    <property type="project" value="TreeGrafter"/>
</dbReference>
<proteinExistence type="predicted"/>
<dbReference type="PANTHER" id="PTHR21389:SF0">
    <property type="entry name" value="ETOPOSIDE-INDUCED PROTEIN 2.4 HOMOLOG"/>
    <property type="match status" value="1"/>
</dbReference>
<reference evidence="8" key="1">
    <citation type="journal article" date="2011" name="Science">
        <title>The plant cell wall-decomposing machinery underlies the functional diversity of forest fungi.</title>
        <authorList>
            <person name="Eastwood D.C."/>
            <person name="Floudas D."/>
            <person name="Binder M."/>
            <person name="Majcherczyk A."/>
            <person name="Schneider P."/>
            <person name="Aerts A."/>
            <person name="Asiegbu F.O."/>
            <person name="Baker S.E."/>
            <person name="Barry K."/>
            <person name="Bendiksby M."/>
            <person name="Blumentritt M."/>
            <person name="Coutinho P.M."/>
            <person name="Cullen D."/>
            <person name="de Vries R.P."/>
            <person name="Gathman A."/>
            <person name="Goodell B."/>
            <person name="Henrissat B."/>
            <person name="Ihrmark K."/>
            <person name="Kauserud H."/>
            <person name="Kohler A."/>
            <person name="LaButti K."/>
            <person name="Lapidus A."/>
            <person name="Lavin J.L."/>
            <person name="Lee Y.-H."/>
            <person name="Lindquist E."/>
            <person name="Lilly W."/>
            <person name="Lucas S."/>
            <person name="Morin E."/>
            <person name="Murat C."/>
            <person name="Oguiza J.A."/>
            <person name="Park J."/>
            <person name="Pisabarro A.G."/>
            <person name="Riley R."/>
            <person name="Rosling A."/>
            <person name="Salamov A."/>
            <person name="Schmidt O."/>
            <person name="Schmutz J."/>
            <person name="Skrede I."/>
            <person name="Stenlid J."/>
            <person name="Wiebenga A."/>
            <person name="Xie X."/>
            <person name="Kuees U."/>
            <person name="Hibbett D.S."/>
            <person name="Hoffmeister D."/>
            <person name="Hoegberg N."/>
            <person name="Martin F."/>
            <person name="Grigoriev I.V."/>
            <person name="Watkinson S.C."/>
        </authorList>
    </citation>
    <scope>NUCLEOTIDE SEQUENCE [LARGE SCALE GENOMIC DNA]</scope>
    <source>
        <strain evidence="8">strain S7.3</strain>
    </source>
</reference>
<evidence type="ECO:0000256" key="1">
    <source>
        <dbReference type="ARBA" id="ARBA00004141"/>
    </source>
</evidence>
<evidence type="ECO:0008006" key="9">
    <source>
        <dbReference type="Google" id="ProtNLM"/>
    </source>
</evidence>
<evidence type="ECO:0000256" key="2">
    <source>
        <dbReference type="ARBA" id="ARBA00022692"/>
    </source>
</evidence>
<feature type="transmembrane region" description="Helical" evidence="6">
    <location>
        <begin position="235"/>
        <end position="253"/>
    </location>
</feature>
<dbReference type="GO" id="GO:0016020">
    <property type="term" value="C:membrane"/>
    <property type="evidence" value="ECO:0007669"/>
    <property type="project" value="UniProtKB-SubCell"/>
</dbReference>
<dbReference type="HOGENOM" id="CLU_046461_0_0_1"/>
<comment type="subcellular location">
    <subcellularLocation>
        <location evidence="1">Membrane</location>
        <topology evidence="1">Multi-pass membrane protein</topology>
    </subcellularLocation>
</comment>
<feature type="region of interest" description="Disordered" evidence="5">
    <location>
        <begin position="332"/>
        <end position="400"/>
    </location>
</feature>
<dbReference type="EMBL" id="GL945485">
    <property type="protein sequence ID" value="EGN95465.1"/>
    <property type="molecule type" value="Genomic_DNA"/>
</dbReference>
<dbReference type="OrthoDB" id="266518at2759"/>
<accession>F8Q7C7</accession>
<organism evidence="8">
    <name type="scientific">Serpula lacrymans var. lacrymans (strain S7.3)</name>
    <name type="common">Dry rot fungus</name>
    <dbReference type="NCBI Taxonomy" id="936435"/>
    <lineage>
        <taxon>Eukaryota</taxon>
        <taxon>Fungi</taxon>
        <taxon>Dikarya</taxon>
        <taxon>Basidiomycota</taxon>
        <taxon>Agaricomycotina</taxon>
        <taxon>Agaricomycetes</taxon>
        <taxon>Agaricomycetidae</taxon>
        <taxon>Boletales</taxon>
        <taxon>Coniophorineae</taxon>
        <taxon>Serpulaceae</taxon>
        <taxon>Serpula</taxon>
    </lineage>
</organism>
<dbReference type="GO" id="GO:0016236">
    <property type="term" value="P:macroautophagy"/>
    <property type="evidence" value="ECO:0007669"/>
    <property type="project" value="TreeGrafter"/>
</dbReference>
<protein>
    <recommendedName>
        <fullName evidence="9">EI24-domain-containing protein</fullName>
    </recommendedName>
</protein>
<evidence type="ECO:0000313" key="7">
    <source>
        <dbReference type="EMBL" id="EGN95465.1"/>
    </source>
</evidence>
<dbReference type="AlphaFoldDB" id="F8Q7C7"/>
<feature type="transmembrane region" description="Helical" evidence="6">
    <location>
        <begin position="201"/>
        <end position="223"/>
    </location>
</feature>
<feature type="transmembrane region" description="Helical" evidence="6">
    <location>
        <begin position="82"/>
        <end position="103"/>
    </location>
</feature>
<evidence type="ECO:0000256" key="6">
    <source>
        <dbReference type="SAM" id="Phobius"/>
    </source>
</evidence>
<keyword evidence="2 6" id="KW-0812">Transmembrane</keyword>
<dbReference type="eggNOG" id="KOG3966">
    <property type="taxonomic scope" value="Eukaryota"/>
</dbReference>
<dbReference type="InterPro" id="IPR059112">
    <property type="entry name" value="CysZ/EI24"/>
</dbReference>
<dbReference type="Pfam" id="PF07264">
    <property type="entry name" value="EI24"/>
    <property type="match status" value="1"/>
</dbReference>
<dbReference type="InParanoid" id="F8Q7C7"/>
<gene>
    <name evidence="7" type="ORF">SERLA73DRAFT_186484</name>
</gene>
<dbReference type="OMA" id="CWVDSYY"/>
<dbReference type="STRING" id="936435.F8Q7C7"/>
<keyword evidence="8" id="KW-1185">Reference proteome</keyword>
<evidence type="ECO:0000313" key="8">
    <source>
        <dbReference type="Proteomes" id="UP000008063"/>
    </source>
</evidence>
<dbReference type="Proteomes" id="UP000008063">
    <property type="component" value="Unassembled WGS sequence"/>
</dbReference>
<keyword evidence="3 6" id="KW-1133">Transmembrane helix</keyword>
<sequence>MSRPAIRPKAVPSDYYPVTFTHSHKQQQSSRSLYPTFLSLSDTLKLQSLHAWKGLVAAFRWDIVVTTVRSDPEIRSNVLKSLLLNTVSLTSIYMFDLLLHPLLRDHPSWLHRNVGWFYQILWLLPVVGASLYLNGSWCNLIAKRTLVLQHGTRAAQQQPVSYNGLLNTLATSAYRAVMVFTSVVVSFAIGSVPYLGQFASFAFMCWVDAYYCFEFIWVARGLSLSRRVRHLEERWAFYFAFGLPSAAICTWGSGLANAALFALMFPAFIIMAMHARPVPQDPYNPTSAARDSPDATRYPSPLVPIRIPIFSVVIWLNDLIVRVLSVGGGSGAKAAKGHRSALSDGAEQAEEGAGIELSPVKETIRAPTAPKRSTTATRYDTRSVSSSATRALNNARRKLD</sequence>
<feature type="transmembrane region" description="Helical" evidence="6">
    <location>
        <begin position="115"/>
        <end position="134"/>
    </location>
</feature>
<feature type="compositionally biased region" description="Polar residues" evidence="5">
    <location>
        <begin position="371"/>
        <end position="392"/>
    </location>
</feature>
<evidence type="ECO:0000256" key="3">
    <source>
        <dbReference type="ARBA" id="ARBA00022989"/>
    </source>
</evidence>